<comment type="subcellular location">
    <subcellularLocation>
        <location evidence="1">Cell membrane</location>
        <topology evidence="1">Multi-pass membrane protein</topology>
    </subcellularLocation>
</comment>
<keyword evidence="4" id="KW-0633">Potassium transport</keyword>
<feature type="transmembrane region" description="Helical" evidence="10">
    <location>
        <begin position="133"/>
        <end position="153"/>
    </location>
</feature>
<feature type="transmembrane region" description="Helical" evidence="10">
    <location>
        <begin position="202"/>
        <end position="222"/>
    </location>
</feature>
<keyword evidence="5 10" id="KW-0812">Transmembrane</keyword>
<feature type="transmembrane region" description="Helical" evidence="10">
    <location>
        <begin position="234"/>
        <end position="257"/>
    </location>
</feature>
<keyword evidence="2" id="KW-0813">Transport</keyword>
<evidence type="ECO:0000313" key="12">
    <source>
        <dbReference type="Proteomes" id="UP000214688"/>
    </source>
</evidence>
<dbReference type="GO" id="GO:0005886">
    <property type="term" value="C:plasma membrane"/>
    <property type="evidence" value="ECO:0007669"/>
    <property type="project" value="UniProtKB-SubCell"/>
</dbReference>
<evidence type="ECO:0000256" key="1">
    <source>
        <dbReference type="ARBA" id="ARBA00004651"/>
    </source>
</evidence>
<evidence type="ECO:0000313" key="11">
    <source>
        <dbReference type="EMBL" id="ASS75059.1"/>
    </source>
</evidence>
<keyword evidence="9 10" id="KW-0472">Membrane</keyword>
<dbReference type="PANTHER" id="PTHR32024:SF1">
    <property type="entry name" value="KTR SYSTEM POTASSIUM UPTAKE PROTEIN B"/>
    <property type="match status" value="1"/>
</dbReference>
<feature type="transmembrane region" description="Helical" evidence="10">
    <location>
        <begin position="82"/>
        <end position="105"/>
    </location>
</feature>
<feature type="transmembrane region" description="Helical" evidence="10">
    <location>
        <begin position="316"/>
        <end position="338"/>
    </location>
</feature>
<feature type="transmembrane region" description="Helical" evidence="10">
    <location>
        <begin position="48"/>
        <end position="70"/>
    </location>
</feature>
<dbReference type="InterPro" id="IPR003445">
    <property type="entry name" value="Cat_transpt"/>
</dbReference>
<evidence type="ECO:0000256" key="8">
    <source>
        <dbReference type="ARBA" id="ARBA00023065"/>
    </source>
</evidence>
<name>A0A223CZY5_9BACL</name>
<keyword evidence="3" id="KW-1003">Cell membrane</keyword>
<dbReference type="InterPro" id="IPR004772">
    <property type="entry name" value="TrkH"/>
</dbReference>
<evidence type="ECO:0000256" key="3">
    <source>
        <dbReference type="ARBA" id="ARBA00022475"/>
    </source>
</evidence>
<evidence type="ECO:0000256" key="9">
    <source>
        <dbReference type="ARBA" id="ARBA00023136"/>
    </source>
</evidence>
<keyword evidence="6" id="KW-0630">Potassium</keyword>
<evidence type="ECO:0000256" key="5">
    <source>
        <dbReference type="ARBA" id="ARBA00022692"/>
    </source>
</evidence>
<protein>
    <submittedName>
        <fullName evidence="11">Trk family potassium uptake protein</fullName>
    </submittedName>
</protein>
<dbReference type="KEGG" id="tab:CIG75_08755"/>
<dbReference type="Proteomes" id="UP000214688">
    <property type="component" value="Chromosome"/>
</dbReference>
<keyword evidence="7 10" id="KW-1133">Transmembrane helix</keyword>
<dbReference type="RefSeq" id="WP_094236308.1">
    <property type="nucleotide sequence ID" value="NZ_CP022657.1"/>
</dbReference>
<evidence type="ECO:0000256" key="2">
    <source>
        <dbReference type="ARBA" id="ARBA00022448"/>
    </source>
</evidence>
<keyword evidence="8" id="KW-0406">Ion transport</keyword>
<feature type="transmembrane region" description="Helical" evidence="10">
    <location>
        <begin position="165"/>
        <end position="182"/>
    </location>
</feature>
<dbReference type="Pfam" id="PF02386">
    <property type="entry name" value="TrkH"/>
    <property type="match status" value="1"/>
</dbReference>
<dbReference type="AlphaFoldDB" id="A0A223CZY5"/>
<feature type="transmembrane region" description="Helical" evidence="10">
    <location>
        <begin position="359"/>
        <end position="379"/>
    </location>
</feature>
<dbReference type="EMBL" id="CP022657">
    <property type="protein sequence ID" value="ASS75059.1"/>
    <property type="molecule type" value="Genomic_DNA"/>
</dbReference>
<evidence type="ECO:0000256" key="6">
    <source>
        <dbReference type="ARBA" id="ARBA00022958"/>
    </source>
</evidence>
<evidence type="ECO:0000256" key="4">
    <source>
        <dbReference type="ARBA" id="ARBA00022538"/>
    </source>
</evidence>
<evidence type="ECO:0000256" key="10">
    <source>
        <dbReference type="SAM" id="Phobius"/>
    </source>
</evidence>
<dbReference type="OrthoDB" id="9810952at2"/>
<evidence type="ECO:0000256" key="7">
    <source>
        <dbReference type="ARBA" id="ARBA00022989"/>
    </source>
</evidence>
<sequence>MPKKRSWQLKSWQKFLSPARFLMIGFAVLAIVGAILLSLPVATENGEGLPFVDALFMATSAICVTGLVVVDTGSTLSMFGEVVLLTLVQIGGLGIMTVATFVTIWTGKKIGLTERLHLQQSLNVSSLEGLIRLSRNVVLMTLAIEFVFALILAYRFSGHMPLGKALYYGIFHSIAAFCNAGFDLFGDYKSLADYAGDPVVNISVMTLVSVGGLGMAVMADLLRKLVNRKERLMFHSKLVLIASVVLFVVGTLGYYALEHGNQGTLAEKSEGEQLLAAGFASVTARSSGFATINYEEMSQSGQFWTMMLMFIGASPGSAGGGIRTTTALVILLFVWTVVTNRGQTVIFKRAISPRVINKSLTIAVMSMTLIVVTTMILTITENREFNRVLFEAVSAVSTVGLSTNLTPELSPAGKVVVLIVMYIGRLGPLTLALALAARHQGKPSNVRYPEGNVYVG</sequence>
<reference evidence="11 12" key="1">
    <citation type="journal article" date="2015" name="Int. J. Syst. Evol. Microbiol.">
        <title>Tumebacillus algifaecis sp. nov., isolated from decomposing algal scum.</title>
        <authorList>
            <person name="Wu Y.F."/>
            <person name="Zhang B."/>
            <person name="Xing P."/>
            <person name="Wu Q.L."/>
            <person name="Liu S.J."/>
        </authorList>
    </citation>
    <scope>NUCLEOTIDE SEQUENCE [LARGE SCALE GENOMIC DNA]</scope>
    <source>
        <strain evidence="11 12">THMBR28</strain>
    </source>
</reference>
<accession>A0A223CZY5</accession>
<proteinExistence type="predicted"/>
<organism evidence="11 12">
    <name type="scientific">Tumebacillus algifaecis</name>
    <dbReference type="NCBI Taxonomy" id="1214604"/>
    <lineage>
        <taxon>Bacteria</taxon>
        <taxon>Bacillati</taxon>
        <taxon>Bacillota</taxon>
        <taxon>Bacilli</taxon>
        <taxon>Bacillales</taxon>
        <taxon>Alicyclobacillaceae</taxon>
        <taxon>Tumebacillus</taxon>
    </lineage>
</organism>
<dbReference type="PANTHER" id="PTHR32024">
    <property type="entry name" value="TRK SYSTEM POTASSIUM UPTAKE PROTEIN TRKG-RELATED"/>
    <property type="match status" value="1"/>
</dbReference>
<keyword evidence="12" id="KW-1185">Reference proteome</keyword>
<gene>
    <name evidence="11" type="ORF">CIG75_08755</name>
</gene>
<feature type="transmembrane region" description="Helical" evidence="10">
    <location>
        <begin position="21"/>
        <end position="42"/>
    </location>
</feature>
<dbReference type="GO" id="GO:0015379">
    <property type="term" value="F:potassium:chloride symporter activity"/>
    <property type="evidence" value="ECO:0007669"/>
    <property type="project" value="InterPro"/>
</dbReference>
<dbReference type="NCBIfam" id="TIGR00933">
    <property type="entry name" value="2a38"/>
    <property type="match status" value="1"/>
</dbReference>
<feature type="transmembrane region" description="Helical" evidence="10">
    <location>
        <begin position="415"/>
        <end position="437"/>
    </location>
</feature>